<evidence type="ECO:0000256" key="2">
    <source>
        <dbReference type="ARBA" id="ARBA00023002"/>
    </source>
</evidence>
<feature type="domain" description="Prephenate/arogenate dehydrogenase" evidence="4">
    <location>
        <begin position="100"/>
        <end position="363"/>
    </location>
</feature>
<evidence type="ECO:0000259" key="4">
    <source>
        <dbReference type="PROSITE" id="PS51176"/>
    </source>
</evidence>
<proteinExistence type="predicted"/>
<gene>
    <name evidence="5" type="primary">tyrA</name>
    <name evidence="5" type="ORF">NARRFE1_02060</name>
</gene>
<dbReference type="OrthoDB" id="6198144at2"/>
<keyword evidence="6" id="KW-1185">Reference proteome</keyword>
<evidence type="ECO:0000256" key="1">
    <source>
        <dbReference type="ARBA" id="ARBA00012404"/>
    </source>
</evidence>
<dbReference type="InterPro" id="IPR003099">
    <property type="entry name" value="Prephen_DH"/>
</dbReference>
<dbReference type="InterPro" id="IPR002701">
    <property type="entry name" value="CM_II_prokaryot"/>
</dbReference>
<dbReference type="GO" id="GO:0046417">
    <property type="term" value="P:chorismate metabolic process"/>
    <property type="evidence" value="ECO:0007669"/>
    <property type="project" value="InterPro"/>
</dbReference>
<dbReference type="GO" id="GO:0004106">
    <property type="term" value="F:chorismate mutase activity"/>
    <property type="evidence" value="ECO:0007669"/>
    <property type="project" value="UniProtKB-EC"/>
</dbReference>
<dbReference type="InterPro" id="IPR050812">
    <property type="entry name" value="Preph/Arog_dehydrog"/>
</dbReference>
<dbReference type="InterPro" id="IPR008927">
    <property type="entry name" value="6-PGluconate_DH-like_C_sf"/>
</dbReference>
<dbReference type="GO" id="GO:0006571">
    <property type="term" value="P:tyrosine biosynthetic process"/>
    <property type="evidence" value="ECO:0007669"/>
    <property type="project" value="InterPro"/>
</dbReference>
<dbReference type="Pfam" id="PF02153">
    <property type="entry name" value="PDH_N"/>
    <property type="match status" value="1"/>
</dbReference>
<evidence type="ECO:0000313" key="5">
    <source>
        <dbReference type="EMBL" id="BBA85141.1"/>
    </source>
</evidence>
<keyword evidence="2" id="KW-0560">Oxidoreductase</keyword>
<dbReference type="InterPro" id="IPR036979">
    <property type="entry name" value="CM_dom_sf"/>
</dbReference>
<protein>
    <recommendedName>
        <fullName evidence="1">chorismate mutase</fullName>
        <ecNumber evidence="1">5.4.99.5</ecNumber>
    </recommendedName>
</protein>
<dbReference type="Proteomes" id="UP000289537">
    <property type="component" value="Chromosome"/>
</dbReference>
<feature type="domain" description="Chorismate mutase" evidence="3">
    <location>
        <begin position="1"/>
        <end position="90"/>
    </location>
</feature>
<dbReference type="PROSITE" id="PS51168">
    <property type="entry name" value="CHORISMATE_MUT_2"/>
    <property type="match status" value="1"/>
</dbReference>
<dbReference type="Gene3D" id="3.40.50.720">
    <property type="entry name" value="NAD(P)-binding Rossmann-like Domain"/>
    <property type="match status" value="1"/>
</dbReference>
<name>A0A2Z5T413_9GAMM</name>
<dbReference type="InterPro" id="IPR036291">
    <property type="entry name" value="NAD(P)-bd_dom_sf"/>
</dbReference>
<dbReference type="SMART" id="SM00830">
    <property type="entry name" value="CM_2"/>
    <property type="match status" value="1"/>
</dbReference>
<dbReference type="SUPFAM" id="SSF51735">
    <property type="entry name" value="NAD(P)-binding Rossmann-fold domains"/>
    <property type="match status" value="1"/>
</dbReference>
<dbReference type="PANTHER" id="PTHR21363">
    <property type="entry name" value="PREPHENATE DEHYDROGENASE"/>
    <property type="match status" value="1"/>
</dbReference>
<dbReference type="EMBL" id="AP018161">
    <property type="protein sequence ID" value="BBA85141.1"/>
    <property type="molecule type" value="Genomic_DNA"/>
</dbReference>
<dbReference type="KEGG" id="eor:NARRFE1_02060"/>
<accession>A0A2Z5T413</accession>
<dbReference type="Gene3D" id="1.10.3660.10">
    <property type="entry name" value="6-phosphogluconate dehydrogenase C-terminal like domain"/>
    <property type="match status" value="1"/>
</dbReference>
<dbReference type="SUPFAM" id="SSF48600">
    <property type="entry name" value="Chorismate mutase II"/>
    <property type="match status" value="1"/>
</dbReference>
<dbReference type="RefSeq" id="WP_148708488.1">
    <property type="nucleotide sequence ID" value="NZ_AP018161.1"/>
</dbReference>
<dbReference type="GO" id="GO:0004665">
    <property type="term" value="F:prephenate dehydrogenase (NADP+) activity"/>
    <property type="evidence" value="ECO:0007669"/>
    <property type="project" value="InterPro"/>
</dbReference>
<dbReference type="Gene3D" id="1.20.59.10">
    <property type="entry name" value="Chorismate mutase"/>
    <property type="match status" value="1"/>
</dbReference>
<organism evidence="5 6">
    <name type="scientific">endosymbiont of Rhynchophorus ferrugineus</name>
    <dbReference type="NCBI Taxonomy" id="1972133"/>
    <lineage>
        <taxon>Bacteria</taxon>
        <taxon>Pseudomonadati</taxon>
        <taxon>Pseudomonadota</taxon>
        <taxon>Gammaproteobacteria</taxon>
        <taxon>Candidatus Nardonella</taxon>
    </lineage>
</organism>
<dbReference type="PROSITE" id="PS51176">
    <property type="entry name" value="PDH_ADH"/>
    <property type="match status" value="1"/>
</dbReference>
<dbReference type="Pfam" id="PF01817">
    <property type="entry name" value="CM_2"/>
    <property type="match status" value="1"/>
</dbReference>
<reference evidence="5 6" key="1">
    <citation type="journal article" date="2017" name="Proc. Natl. Acad. Sci. U.S.A.">
        <title>Small genome symbiont underlies cuticle hardness in beetles.</title>
        <authorList>
            <person name="Anbutsu H."/>
            <person name="Moriyama M."/>
            <person name="Nikoh N."/>
            <person name="Hosokawa T."/>
            <person name="Futahashi R."/>
            <person name="Tanahashi M."/>
            <person name="Meng X.Y."/>
            <person name="Kuriwada T."/>
            <person name="Mori N."/>
            <person name="Oshima K."/>
            <person name="Hattori M."/>
            <person name="Fujie M."/>
            <person name="Satoh N."/>
            <person name="Maeda T."/>
            <person name="Shigenobu S."/>
            <person name="Koga R."/>
            <person name="Fukatsu T."/>
        </authorList>
    </citation>
    <scope>NUCLEOTIDE SEQUENCE [LARGE SCALE GENOMIC DNA]</scope>
    <source>
        <strain evidence="5">NARRFE1</strain>
    </source>
</reference>
<dbReference type="SUPFAM" id="SSF48179">
    <property type="entry name" value="6-phosphogluconate dehydrogenase C-terminal domain-like"/>
    <property type="match status" value="1"/>
</dbReference>
<dbReference type="PANTHER" id="PTHR21363:SF0">
    <property type="entry name" value="PREPHENATE DEHYDROGENASE [NADP(+)]"/>
    <property type="match status" value="1"/>
</dbReference>
<dbReference type="AlphaFoldDB" id="A0A2Z5T413"/>
<evidence type="ECO:0000259" key="3">
    <source>
        <dbReference type="PROSITE" id="PS51168"/>
    </source>
</evidence>
<dbReference type="GO" id="GO:0008977">
    <property type="term" value="F:prephenate dehydrogenase (NAD+) activity"/>
    <property type="evidence" value="ECO:0007669"/>
    <property type="project" value="InterPro"/>
</dbReference>
<dbReference type="EC" id="5.4.99.5" evidence="1"/>
<dbReference type="InterPro" id="IPR036263">
    <property type="entry name" value="Chorismate_II_sf"/>
</dbReference>
<sequence length="374" mass="44356">MKSILDDIRNSIDIIDNKILDLVNKRFELIKKIGLLKFKYNIILYDKNREKKIIKNKILNNINNNISNNFIYNLFKIFFFESYKIQLKIINNKKSIKSNKNIVIIGGTGKIGKIFFNILDKKGYNVFSINSKNWDCFNINKADLIIISVPISKFKFIFDKVITICKEDCILVDVLSNKSCNIKYAKEKYNGPILSIHPMFGPKINNFIKKKILYINIKFKDKYIWFIDLLKEVGFILYEIDSVVEHDNYMKYIQSLRYLFFLLYSNILLKSNLNINKIIKYSPFNNEILIYLFFNFCSQNIDLYLEIINSNFCNNFDIINNLINDLMFLKLNININNKNLINKYSFLDNLNNLSYIKKINNNVNKLFNLFSILK</sequence>
<evidence type="ECO:0000313" key="6">
    <source>
        <dbReference type="Proteomes" id="UP000289537"/>
    </source>
</evidence>
<dbReference type="GO" id="GO:0070403">
    <property type="term" value="F:NAD+ binding"/>
    <property type="evidence" value="ECO:0007669"/>
    <property type="project" value="InterPro"/>
</dbReference>
<dbReference type="InterPro" id="IPR046826">
    <property type="entry name" value="PDH_N"/>
</dbReference>